<proteinExistence type="predicted"/>
<dbReference type="PANTHER" id="PTHR11735:SF11">
    <property type="entry name" value="TRNA THREONYLCARBAMOYLADENOSINE BIOSYNTHESIS PROTEIN TSAB"/>
    <property type="match status" value="1"/>
</dbReference>
<dbReference type="Gene3D" id="3.30.420.40">
    <property type="match status" value="2"/>
</dbReference>
<dbReference type="EMBL" id="LR026963">
    <property type="protein sequence ID" value="VBB69746.1"/>
    <property type="molecule type" value="Genomic_DNA"/>
</dbReference>
<dbReference type="Pfam" id="PF00814">
    <property type="entry name" value="TsaD"/>
    <property type="match status" value="1"/>
</dbReference>
<dbReference type="GO" id="GO:0005829">
    <property type="term" value="C:cytosol"/>
    <property type="evidence" value="ECO:0007669"/>
    <property type="project" value="TreeGrafter"/>
</dbReference>
<dbReference type="CDD" id="cd24032">
    <property type="entry name" value="ASKHA_NBD_TsaB"/>
    <property type="match status" value="1"/>
</dbReference>
<accession>A0A484H6H0</accession>
<dbReference type="PANTHER" id="PTHR11735">
    <property type="entry name" value="TRNA N6-ADENOSINE THREONYLCARBAMOYLTRANSFERASE"/>
    <property type="match status" value="1"/>
</dbReference>
<dbReference type="InterPro" id="IPR043129">
    <property type="entry name" value="ATPase_NBD"/>
</dbReference>
<reference evidence="2" key="1">
    <citation type="submission" date="2018-10" db="EMBL/GenBank/DDBJ databases">
        <authorList>
            <person name="Gruber-Vodicka H."/>
            <person name="Jaeckle O."/>
        </authorList>
    </citation>
    <scope>NUCLEOTIDE SEQUENCE</scope>
</reference>
<dbReference type="GO" id="GO:0002949">
    <property type="term" value="P:tRNA threonylcarbamoyladenosine modification"/>
    <property type="evidence" value="ECO:0007669"/>
    <property type="project" value="InterPro"/>
</dbReference>
<feature type="domain" description="Gcp-like" evidence="1">
    <location>
        <begin position="36"/>
        <end position="131"/>
    </location>
</feature>
<dbReference type="InterPro" id="IPR000905">
    <property type="entry name" value="Gcp-like_dom"/>
</dbReference>
<gene>
    <name evidence="2" type="ORF">RIEGSTA812A_PEG_1219</name>
</gene>
<name>A0A484H6H0_9ZZZZ</name>
<sequence>MLIMAIDSASHGCSVAVWQDGTVLASCDQSLPERQAEILVPMVQAVLDKARLSFADIDLFAVTVGPGSFTGVRVGLATARGLGLAAARPVAGVTTTETVAWIARSDNRINNDPNHCIVVILDTRRADFYVQSFLLEDRLPSPLCPVQTLALTAVRDFLADLPPLATVVSNNITRLTAYLPTTIPVVSGIRPQAWAAAAVAAARESTGRLAAEPLYLAPAMTMAPAKGHL</sequence>
<dbReference type="InterPro" id="IPR022496">
    <property type="entry name" value="T6A_TsaB"/>
</dbReference>
<evidence type="ECO:0000259" key="1">
    <source>
        <dbReference type="Pfam" id="PF00814"/>
    </source>
</evidence>
<organism evidence="2">
    <name type="scientific">invertebrate metagenome</name>
    <dbReference type="NCBI Taxonomy" id="1711999"/>
    <lineage>
        <taxon>unclassified sequences</taxon>
        <taxon>metagenomes</taxon>
        <taxon>organismal metagenomes</taxon>
    </lineage>
</organism>
<dbReference type="NCBIfam" id="TIGR03725">
    <property type="entry name" value="T6A_YeaZ"/>
    <property type="match status" value="1"/>
</dbReference>
<evidence type="ECO:0000313" key="2">
    <source>
        <dbReference type="EMBL" id="VBB69746.1"/>
    </source>
</evidence>
<dbReference type="AlphaFoldDB" id="A0A484H6H0"/>
<dbReference type="SUPFAM" id="SSF53067">
    <property type="entry name" value="Actin-like ATPase domain"/>
    <property type="match status" value="1"/>
</dbReference>
<protein>
    <submittedName>
        <fullName evidence="2">TsaB protein, required for threonylcarbamoyladenosine (T(6)A) formation in tRNA</fullName>
    </submittedName>
</protein>